<dbReference type="PANTHER" id="PTHR46888:SF1">
    <property type="entry name" value="RIBONUCLEASE H"/>
    <property type="match status" value="1"/>
</dbReference>
<dbReference type="Pfam" id="PF17921">
    <property type="entry name" value="Integrase_H2C2"/>
    <property type="match status" value="1"/>
</dbReference>
<feature type="domain" description="SCAN box" evidence="2">
    <location>
        <begin position="163"/>
        <end position="238"/>
    </location>
</feature>
<feature type="region of interest" description="Disordered" evidence="1">
    <location>
        <begin position="262"/>
        <end position="309"/>
    </location>
</feature>
<protein>
    <recommendedName>
        <fullName evidence="2">SCAN box domain-containing protein</fullName>
    </recommendedName>
</protein>
<feature type="compositionally biased region" description="Polar residues" evidence="1">
    <location>
        <begin position="290"/>
        <end position="305"/>
    </location>
</feature>
<keyword evidence="4" id="KW-1185">Reference proteome</keyword>
<dbReference type="Proteomes" id="UP001374579">
    <property type="component" value="Unassembled WGS sequence"/>
</dbReference>
<comment type="caution">
    <text evidence="3">The sequence shown here is derived from an EMBL/GenBank/DDBJ whole genome shotgun (WGS) entry which is preliminary data.</text>
</comment>
<dbReference type="InterPro" id="IPR041588">
    <property type="entry name" value="Integrase_H2C2"/>
</dbReference>
<feature type="compositionally biased region" description="Basic residues" evidence="1">
    <location>
        <begin position="271"/>
        <end position="281"/>
    </location>
</feature>
<dbReference type="InterPro" id="IPR038269">
    <property type="entry name" value="SCAN_sf"/>
</dbReference>
<evidence type="ECO:0000256" key="1">
    <source>
        <dbReference type="SAM" id="MobiDB-lite"/>
    </source>
</evidence>
<gene>
    <name evidence="3" type="ORF">V1264_005333</name>
</gene>
<dbReference type="PROSITE" id="PS50804">
    <property type="entry name" value="SCAN_BOX"/>
    <property type="match status" value="1"/>
</dbReference>
<evidence type="ECO:0000313" key="3">
    <source>
        <dbReference type="EMBL" id="KAK7095985.1"/>
    </source>
</evidence>
<dbReference type="Gene3D" id="1.10.340.70">
    <property type="match status" value="1"/>
</dbReference>
<reference evidence="3 4" key="1">
    <citation type="submission" date="2024-02" db="EMBL/GenBank/DDBJ databases">
        <title>Chromosome-scale genome assembly of the rough periwinkle Littorina saxatilis.</title>
        <authorList>
            <person name="De Jode A."/>
            <person name="Faria R."/>
            <person name="Formenti G."/>
            <person name="Sims Y."/>
            <person name="Smith T.P."/>
            <person name="Tracey A."/>
            <person name="Wood J.M.D."/>
            <person name="Zagrodzka Z.B."/>
            <person name="Johannesson K."/>
            <person name="Butlin R.K."/>
            <person name="Leder E.H."/>
        </authorList>
    </citation>
    <scope>NUCLEOTIDE SEQUENCE [LARGE SCALE GENOMIC DNA]</scope>
    <source>
        <strain evidence="3">Snail1</strain>
        <tissue evidence="3">Muscle</tissue>
    </source>
</reference>
<name>A0AAN9AZ18_9CAEN</name>
<dbReference type="SUPFAM" id="SSF47353">
    <property type="entry name" value="Retrovirus capsid dimerization domain-like"/>
    <property type="match status" value="1"/>
</dbReference>
<dbReference type="InterPro" id="IPR003309">
    <property type="entry name" value="SCAN_dom"/>
</dbReference>
<dbReference type="EMBL" id="JBAMIC010000014">
    <property type="protein sequence ID" value="KAK7095985.1"/>
    <property type="molecule type" value="Genomic_DNA"/>
</dbReference>
<sequence length="721" mass="80097">MDYLQLGKEAGLTGRDLLDFVVEAEERKRNFELEAEERKRRLAMEEESHSYALANPEQTHAHQVALAAASVTSKKSDIGIIADKIRLPYLDDGDDVDTYLTKFERIATQMKWEVSTWALRLSGHLKGKAAEVYTKLSFEIADDYDVLKDALLKAFHCTAKTYREKFRAAKRVGSETYEQVLERSKMYLDRWLHLAKGNRDFDSLYDLIRLEQFINGLPADVKAFVKERSPGSADAAAAAAQAYLEAHEPDCKNPFSRRQTESVCAVSTSGAKKKHRQRRQAAKSEERESQVSSPASQDNSESVATINAPPGEKKHCNYCNRDGHEADYCHKRARDVIAREKSSVTGFKSVNATPGSGQSSAIFGCVHVISADDSVPKLRSRLCPDCQAATAGDNYMVKVKICGIETEALRDTGSNISLARRDIVPKSCFTGKTRDLTGAFGPDSRVAQIAHVDVETPYYSGVIEINVVNDLNTAVLIGNHFTLPSGVVVEVPTYGPRGSCAAVTRAQAKKDACGDLPLDPKSQGLQKTRQELIDAQESDPSLKRMRDLARDQHPWSSQGQGRVRFLYRANVLNREYCGSDGVFHRQVCVPHPFRSEVLTLGHSSPMAGHLAARRTLSRIWSDFYWPGMCADVRRFVASCDSCQRTVPRGRLRKVALEKMPLVDVPFEQVVIDLIGPIHPPSGVSLVLQLSLYRLFHVIHSGIAIFGVTCHPRFPLGWGFVT</sequence>
<dbReference type="Pfam" id="PF02023">
    <property type="entry name" value="SCAN"/>
    <property type="match status" value="1"/>
</dbReference>
<dbReference type="FunFam" id="1.10.340.70:FF:000001">
    <property type="entry name" value="Retrovirus-related Pol polyprotein from transposon gypsy-like Protein"/>
    <property type="match status" value="1"/>
</dbReference>
<dbReference type="Gene3D" id="1.10.4020.10">
    <property type="entry name" value="DNA breaking-rejoining enzymes"/>
    <property type="match status" value="1"/>
</dbReference>
<dbReference type="CDD" id="cd00303">
    <property type="entry name" value="retropepsin_like"/>
    <property type="match status" value="1"/>
</dbReference>
<dbReference type="PANTHER" id="PTHR46888">
    <property type="entry name" value="ZINC KNUCKLE DOMAINCONTAINING PROTEIN-RELATED"/>
    <property type="match status" value="1"/>
</dbReference>
<dbReference type="AlphaFoldDB" id="A0AAN9AZ18"/>
<accession>A0AAN9AZ18</accession>
<evidence type="ECO:0000313" key="4">
    <source>
        <dbReference type="Proteomes" id="UP001374579"/>
    </source>
</evidence>
<evidence type="ECO:0000259" key="2">
    <source>
        <dbReference type="PROSITE" id="PS50804"/>
    </source>
</evidence>
<organism evidence="3 4">
    <name type="scientific">Littorina saxatilis</name>
    <dbReference type="NCBI Taxonomy" id="31220"/>
    <lineage>
        <taxon>Eukaryota</taxon>
        <taxon>Metazoa</taxon>
        <taxon>Spiralia</taxon>
        <taxon>Lophotrochozoa</taxon>
        <taxon>Mollusca</taxon>
        <taxon>Gastropoda</taxon>
        <taxon>Caenogastropoda</taxon>
        <taxon>Littorinimorpha</taxon>
        <taxon>Littorinoidea</taxon>
        <taxon>Littorinidae</taxon>
        <taxon>Littorina</taxon>
    </lineage>
</organism>
<proteinExistence type="predicted"/>